<comment type="caution">
    <text evidence="2">The sequence shown here is derived from an EMBL/GenBank/DDBJ whole genome shotgun (WGS) entry which is preliminary data.</text>
</comment>
<evidence type="ECO:0000313" key="2">
    <source>
        <dbReference type="EMBL" id="GMA84920.1"/>
    </source>
</evidence>
<keyword evidence="3" id="KW-1185">Reference proteome</keyword>
<name>A0ABQ6JCJ1_9ACTN</name>
<evidence type="ECO:0000313" key="3">
    <source>
        <dbReference type="Proteomes" id="UP001157017"/>
    </source>
</evidence>
<feature type="compositionally biased region" description="Polar residues" evidence="1">
    <location>
        <begin position="14"/>
        <end position="26"/>
    </location>
</feature>
<dbReference type="Proteomes" id="UP001157017">
    <property type="component" value="Unassembled WGS sequence"/>
</dbReference>
<organism evidence="2 3">
    <name type="scientific">Angustibacter aerolatus</name>
    <dbReference type="NCBI Taxonomy" id="1162965"/>
    <lineage>
        <taxon>Bacteria</taxon>
        <taxon>Bacillati</taxon>
        <taxon>Actinomycetota</taxon>
        <taxon>Actinomycetes</taxon>
        <taxon>Kineosporiales</taxon>
        <taxon>Kineosporiaceae</taxon>
    </lineage>
</organism>
<proteinExistence type="predicted"/>
<reference evidence="3" key="1">
    <citation type="journal article" date="2019" name="Int. J. Syst. Evol. Microbiol.">
        <title>The Global Catalogue of Microorganisms (GCM) 10K type strain sequencing project: providing services to taxonomists for standard genome sequencing and annotation.</title>
        <authorList>
            <consortium name="The Broad Institute Genomics Platform"/>
            <consortium name="The Broad Institute Genome Sequencing Center for Infectious Disease"/>
            <person name="Wu L."/>
            <person name="Ma J."/>
        </authorList>
    </citation>
    <scope>NUCLEOTIDE SEQUENCE [LARGE SCALE GENOMIC DNA]</scope>
    <source>
        <strain evidence="3">NBRC 108730</strain>
    </source>
</reference>
<evidence type="ECO:0000256" key="1">
    <source>
        <dbReference type="SAM" id="MobiDB-lite"/>
    </source>
</evidence>
<gene>
    <name evidence="2" type="ORF">GCM10025868_01700</name>
</gene>
<protein>
    <submittedName>
        <fullName evidence="2">Uncharacterized protein</fullName>
    </submittedName>
</protein>
<feature type="region of interest" description="Disordered" evidence="1">
    <location>
        <begin position="1"/>
        <end position="26"/>
    </location>
</feature>
<dbReference type="EMBL" id="BSUZ01000001">
    <property type="protein sequence ID" value="GMA84920.1"/>
    <property type="molecule type" value="Genomic_DNA"/>
</dbReference>
<accession>A0ABQ6JCJ1</accession>
<sequence>MLFDTFAVTGGTPRASSTGNVTSVPDPTSEFIAPAVAPASATASSSYQGTG</sequence>